<dbReference type="eggNOG" id="COG1168">
    <property type="taxonomic scope" value="Bacteria"/>
</dbReference>
<dbReference type="RefSeq" id="WP_005882748.1">
    <property type="nucleotide sequence ID" value="NZ_ADNU01000018.1"/>
</dbReference>
<dbReference type="GO" id="GO:0008483">
    <property type="term" value="F:transaminase activity"/>
    <property type="evidence" value="ECO:0007669"/>
    <property type="project" value="UniProtKB-KW"/>
</dbReference>
<keyword evidence="7" id="KW-0032">Aminotransferase</keyword>
<evidence type="ECO:0000256" key="1">
    <source>
        <dbReference type="ARBA" id="ARBA00001933"/>
    </source>
</evidence>
<evidence type="ECO:0000256" key="2">
    <source>
        <dbReference type="ARBA" id="ARBA00012224"/>
    </source>
</evidence>
<keyword evidence="4" id="KW-0456">Lyase</keyword>
<feature type="domain" description="Aminotransferase class I/classII large" evidence="6">
    <location>
        <begin position="35"/>
        <end position="390"/>
    </location>
</feature>
<dbReference type="Proteomes" id="UP000005714">
    <property type="component" value="Unassembled WGS sequence"/>
</dbReference>
<accession>D4YL43</accession>
<dbReference type="EMBL" id="ADNU01000018">
    <property type="protein sequence ID" value="EFG48137.1"/>
    <property type="molecule type" value="Genomic_DNA"/>
</dbReference>
<proteinExistence type="inferred from homology"/>
<protein>
    <recommendedName>
        <fullName evidence="2">cysteine-S-conjugate beta-lyase</fullName>
        <ecNumber evidence="2">4.4.1.13</ecNumber>
    </recommendedName>
</protein>
<dbReference type="PANTHER" id="PTHR43525">
    <property type="entry name" value="PROTEIN MALY"/>
    <property type="match status" value="1"/>
</dbReference>
<dbReference type="EC" id="4.4.1.13" evidence="2"/>
<evidence type="ECO:0000259" key="6">
    <source>
        <dbReference type="Pfam" id="PF00155"/>
    </source>
</evidence>
<dbReference type="Gene3D" id="3.90.1150.10">
    <property type="entry name" value="Aspartate Aminotransferase, domain 1"/>
    <property type="match status" value="1"/>
</dbReference>
<comment type="similarity">
    <text evidence="5">Belongs to the class-II pyridoxal-phosphate-dependent aminotransferase family. MalY/PatB cystathionine beta-lyase subfamily.</text>
</comment>
<dbReference type="OrthoDB" id="3224382at2"/>
<sequence>MSYDDITIDSLIEKGSFKWSAYPGTIGAWTAEMDFGVAPAIRATLEQLDASDLYGYSTPALMRDMAQATAQFYNDTYGWDVNPEWVSPVSDVLTGMQAVLSFYTEPGAKLVLPTPAYMPFLTMPKIHGREIVEVPMLRNESGSGDAKPTWTMDFEAIDRALSTAGADGGSGGLLVLCNPHNPIGRVYTRGELEELSRIVEKHGARVFSDEIHAPLTFTGHTHVPYASINEAAANHTVTVTSHSKSFNTPGLKCAQIIFSNEADFAIWATHGMFTGKSAANPGLLAAVAAYRDSRDWLADTSAYLERNRDALPGLLERHLPQAVYEPPEGTYLAWIDLSAYDLGDDLTSFFVDRARVSIIDGALCGEAGRGFIRLNMGTSLPILEEIVERLGAAVAGTPVAPVGSVAEVADGSEAGQAGDAGEGSA</sequence>
<dbReference type="GO" id="GO:0047804">
    <property type="term" value="F:cysteine-S-conjugate beta-lyase activity"/>
    <property type="evidence" value="ECO:0007669"/>
    <property type="project" value="UniProtKB-EC"/>
</dbReference>
<dbReference type="AlphaFoldDB" id="D4YL43"/>
<dbReference type="SUPFAM" id="SSF53383">
    <property type="entry name" value="PLP-dependent transferases"/>
    <property type="match status" value="1"/>
</dbReference>
<reference evidence="7 8" key="1">
    <citation type="submission" date="2010-04" db="EMBL/GenBank/DDBJ databases">
        <authorList>
            <person name="Qin X."/>
            <person name="Bachman B."/>
            <person name="Battles P."/>
            <person name="Bell A."/>
            <person name="Bess C."/>
            <person name="Bickham C."/>
            <person name="Chaboub L."/>
            <person name="Chen D."/>
            <person name="Coyle M."/>
            <person name="Deiros D.R."/>
            <person name="Dinh H."/>
            <person name="Forbes L."/>
            <person name="Fowler G."/>
            <person name="Francisco L."/>
            <person name="Fu Q."/>
            <person name="Gubbala S."/>
            <person name="Hale W."/>
            <person name="Han Y."/>
            <person name="Hemphill L."/>
            <person name="Highlander S.K."/>
            <person name="Hirani K."/>
            <person name="Hogues M."/>
            <person name="Jackson L."/>
            <person name="Jakkamsetti A."/>
            <person name="Javaid M."/>
            <person name="Jiang H."/>
            <person name="Korchina V."/>
            <person name="Kovar C."/>
            <person name="Lara F."/>
            <person name="Lee S."/>
            <person name="Mata R."/>
            <person name="Mathew T."/>
            <person name="Moen C."/>
            <person name="Morales K."/>
            <person name="Munidasa M."/>
            <person name="Nazareth L."/>
            <person name="Ngo R."/>
            <person name="Nguyen L."/>
            <person name="Okwuonu G."/>
            <person name="Ongeri F."/>
            <person name="Patil S."/>
            <person name="Petrosino J."/>
            <person name="Pham C."/>
            <person name="Pham P."/>
            <person name="Pu L.-L."/>
            <person name="Puazo M."/>
            <person name="Raj R."/>
            <person name="Reid J."/>
            <person name="Rouhana J."/>
            <person name="Saada N."/>
            <person name="Shang Y."/>
            <person name="Simmons D."/>
            <person name="Thornton R."/>
            <person name="Warren J."/>
            <person name="Weissenberger G."/>
            <person name="Zhang J."/>
            <person name="Zhang L."/>
            <person name="Zhou C."/>
            <person name="Zhu D."/>
            <person name="Muzny D."/>
            <person name="Worley K."/>
            <person name="Gibbs R."/>
        </authorList>
    </citation>
    <scope>NUCLEOTIDE SEQUENCE [LARGE SCALE GENOMIC DNA]</scope>
    <source>
        <strain evidence="7 8">ATCC 49030</strain>
    </source>
</reference>
<dbReference type="InterPro" id="IPR015422">
    <property type="entry name" value="PyrdxlP-dep_Trfase_small"/>
</dbReference>
<comment type="cofactor">
    <cofactor evidence="1">
        <name>pyridoxal 5'-phosphate</name>
        <dbReference type="ChEBI" id="CHEBI:597326"/>
    </cofactor>
</comment>
<dbReference type="Pfam" id="PF00155">
    <property type="entry name" value="Aminotran_1_2"/>
    <property type="match status" value="1"/>
</dbReference>
<dbReference type="InterPro" id="IPR051798">
    <property type="entry name" value="Class-II_PLP-Dep_Aminotrans"/>
</dbReference>
<comment type="caution">
    <text evidence="7">The sequence shown here is derived from an EMBL/GenBank/DDBJ whole genome shotgun (WGS) entry which is preliminary data.</text>
</comment>
<organism evidence="7 8">
    <name type="scientific">Brevibacterium mcbrellneri ATCC 49030</name>
    <dbReference type="NCBI Taxonomy" id="585530"/>
    <lineage>
        <taxon>Bacteria</taxon>
        <taxon>Bacillati</taxon>
        <taxon>Actinomycetota</taxon>
        <taxon>Actinomycetes</taxon>
        <taxon>Micrococcales</taxon>
        <taxon>Brevibacteriaceae</taxon>
        <taxon>Brevibacterium</taxon>
    </lineage>
</organism>
<keyword evidence="3" id="KW-0663">Pyridoxal phosphate</keyword>
<dbReference type="Gene3D" id="3.40.640.10">
    <property type="entry name" value="Type I PLP-dependent aspartate aminotransferase-like (Major domain)"/>
    <property type="match status" value="1"/>
</dbReference>
<gene>
    <name evidence="7" type="primary">malY</name>
    <name evidence="7" type="ORF">HMPREF0183_0653</name>
</gene>
<evidence type="ECO:0000256" key="4">
    <source>
        <dbReference type="ARBA" id="ARBA00023239"/>
    </source>
</evidence>
<dbReference type="PANTHER" id="PTHR43525:SF2">
    <property type="entry name" value="CYSTATHIONINE BETA-LYASE-RELATED"/>
    <property type="match status" value="1"/>
</dbReference>
<evidence type="ECO:0000313" key="8">
    <source>
        <dbReference type="Proteomes" id="UP000005714"/>
    </source>
</evidence>
<evidence type="ECO:0000256" key="5">
    <source>
        <dbReference type="ARBA" id="ARBA00037974"/>
    </source>
</evidence>
<keyword evidence="8" id="KW-1185">Reference proteome</keyword>
<name>D4YL43_9MICO</name>
<dbReference type="InterPro" id="IPR015424">
    <property type="entry name" value="PyrdxlP-dep_Trfase"/>
</dbReference>
<dbReference type="STRING" id="585530.HMPREF0183_0653"/>
<evidence type="ECO:0000313" key="7">
    <source>
        <dbReference type="EMBL" id="EFG48137.1"/>
    </source>
</evidence>
<evidence type="ECO:0000256" key="3">
    <source>
        <dbReference type="ARBA" id="ARBA00022898"/>
    </source>
</evidence>
<dbReference type="InterPro" id="IPR015421">
    <property type="entry name" value="PyrdxlP-dep_Trfase_major"/>
</dbReference>
<dbReference type="GO" id="GO:0030170">
    <property type="term" value="F:pyridoxal phosphate binding"/>
    <property type="evidence" value="ECO:0007669"/>
    <property type="project" value="InterPro"/>
</dbReference>
<keyword evidence="7" id="KW-0808">Transferase</keyword>
<dbReference type="InterPro" id="IPR004839">
    <property type="entry name" value="Aminotransferase_I/II_large"/>
</dbReference>
<dbReference type="CDD" id="cd00609">
    <property type="entry name" value="AAT_like"/>
    <property type="match status" value="1"/>
</dbReference>